<dbReference type="Pfam" id="PF13843">
    <property type="entry name" value="DDE_Tnp_1_7"/>
    <property type="match status" value="1"/>
</dbReference>
<accession>A0A8K0KAW2</accession>
<dbReference type="PANTHER" id="PTHR46599">
    <property type="entry name" value="PIGGYBAC TRANSPOSABLE ELEMENT-DERIVED PROTEIN 4"/>
    <property type="match status" value="1"/>
</dbReference>
<reference evidence="2" key="2">
    <citation type="submission" date="2017-10" db="EMBL/GenBank/DDBJ databases">
        <title>Ladona fulva Genome sequencing and assembly.</title>
        <authorList>
            <person name="Murali S."/>
            <person name="Richards S."/>
            <person name="Bandaranaike D."/>
            <person name="Bellair M."/>
            <person name="Blankenburg K."/>
            <person name="Chao H."/>
            <person name="Dinh H."/>
            <person name="Doddapaneni H."/>
            <person name="Dugan-Rocha S."/>
            <person name="Elkadiri S."/>
            <person name="Gnanaolivu R."/>
            <person name="Hernandez B."/>
            <person name="Skinner E."/>
            <person name="Javaid M."/>
            <person name="Lee S."/>
            <person name="Li M."/>
            <person name="Ming W."/>
            <person name="Munidasa M."/>
            <person name="Muniz J."/>
            <person name="Nguyen L."/>
            <person name="Hughes D."/>
            <person name="Osuji N."/>
            <person name="Pu L.-L."/>
            <person name="Puazo M."/>
            <person name="Qu C."/>
            <person name="Quiroz J."/>
            <person name="Raj R."/>
            <person name="Weissenberger G."/>
            <person name="Xin Y."/>
            <person name="Zou X."/>
            <person name="Han Y."/>
            <person name="Worley K."/>
            <person name="Muzny D."/>
            <person name="Gibbs R."/>
        </authorList>
    </citation>
    <scope>NUCLEOTIDE SEQUENCE</scope>
    <source>
        <strain evidence="2">Sampled in the wild</strain>
    </source>
</reference>
<gene>
    <name evidence="2" type="ORF">J437_LFUL011606</name>
</gene>
<evidence type="ECO:0000313" key="2">
    <source>
        <dbReference type="EMBL" id="KAG8231661.1"/>
    </source>
</evidence>
<name>A0A8K0KAW2_LADFU</name>
<evidence type="ECO:0000313" key="3">
    <source>
        <dbReference type="Proteomes" id="UP000792457"/>
    </source>
</evidence>
<dbReference type="EMBL" id="KZ308567">
    <property type="protein sequence ID" value="KAG8231661.1"/>
    <property type="molecule type" value="Genomic_DNA"/>
</dbReference>
<evidence type="ECO:0000259" key="1">
    <source>
        <dbReference type="Pfam" id="PF13843"/>
    </source>
</evidence>
<sequence>MPNKPDKFGIKYWVLTDVKSKYCLNALPYCGKDDARKSNQSQGEFVVLRLAEPYKNDCINITCNNYFSSIILAEKLKKNNKNRRDLLQFNVCNEVSSSNEIHSTRVYENSQGHILTDYQAKKNKNVLLLNTMNQDVIIYDTQKENHTQFYSILWAVCAGNILLVGLQGGDLHMYFFILDLASINSWVLFKETTGCKLSRKAYIQRLVREMVGSSFAKEPSTS</sequence>
<reference evidence="2" key="1">
    <citation type="submission" date="2013-04" db="EMBL/GenBank/DDBJ databases">
        <authorList>
            <person name="Qu J."/>
            <person name="Murali S.C."/>
            <person name="Bandaranaike D."/>
            <person name="Bellair M."/>
            <person name="Blankenburg K."/>
            <person name="Chao H."/>
            <person name="Dinh H."/>
            <person name="Doddapaneni H."/>
            <person name="Downs B."/>
            <person name="Dugan-Rocha S."/>
            <person name="Elkadiri S."/>
            <person name="Gnanaolivu R.D."/>
            <person name="Hernandez B."/>
            <person name="Javaid M."/>
            <person name="Jayaseelan J.C."/>
            <person name="Lee S."/>
            <person name="Li M."/>
            <person name="Ming W."/>
            <person name="Munidasa M."/>
            <person name="Muniz J."/>
            <person name="Nguyen L."/>
            <person name="Ongeri F."/>
            <person name="Osuji N."/>
            <person name="Pu L.-L."/>
            <person name="Puazo M."/>
            <person name="Qu C."/>
            <person name="Quiroz J."/>
            <person name="Raj R."/>
            <person name="Weissenberger G."/>
            <person name="Xin Y."/>
            <person name="Zou X."/>
            <person name="Han Y."/>
            <person name="Richards S."/>
            <person name="Worley K."/>
            <person name="Muzny D."/>
            <person name="Gibbs R."/>
        </authorList>
    </citation>
    <scope>NUCLEOTIDE SEQUENCE</scope>
    <source>
        <strain evidence="2">Sampled in the wild</strain>
    </source>
</reference>
<dbReference type="Proteomes" id="UP000792457">
    <property type="component" value="Unassembled WGS sequence"/>
</dbReference>
<dbReference type="InterPro" id="IPR029526">
    <property type="entry name" value="PGBD"/>
</dbReference>
<feature type="domain" description="PiggyBac transposable element-derived protein" evidence="1">
    <location>
        <begin position="1"/>
        <end position="109"/>
    </location>
</feature>
<protein>
    <recommendedName>
        <fullName evidence="1">PiggyBac transposable element-derived protein domain-containing protein</fullName>
    </recommendedName>
</protein>
<dbReference type="AlphaFoldDB" id="A0A8K0KAW2"/>
<comment type="caution">
    <text evidence="2">The sequence shown here is derived from an EMBL/GenBank/DDBJ whole genome shotgun (WGS) entry which is preliminary data.</text>
</comment>
<dbReference type="PANTHER" id="PTHR46599:SF6">
    <property type="entry name" value="DUAL SPECIFICITY PHOSPHATASE 26"/>
    <property type="match status" value="1"/>
</dbReference>
<keyword evidence="3" id="KW-1185">Reference proteome</keyword>
<proteinExistence type="predicted"/>
<organism evidence="2 3">
    <name type="scientific">Ladona fulva</name>
    <name type="common">Scarce chaser dragonfly</name>
    <name type="synonym">Libellula fulva</name>
    <dbReference type="NCBI Taxonomy" id="123851"/>
    <lineage>
        <taxon>Eukaryota</taxon>
        <taxon>Metazoa</taxon>
        <taxon>Ecdysozoa</taxon>
        <taxon>Arthropoda</taxon>
        <taxon>Hexapoda</taxon>
        <taxon>Insecta</taxon>
        <taxon>Pterygota</taxon>
        <taxon>Palaeoptera</taxon>
        <taxon>Odonata</taxon>
        <taxon>Epiprocta</taxon>
        <taxon>Anisoptera</taxon>
        <taxon>Libelluloidea</taxon>
        <taxon>Libellulidae</taxon>
        <taxon>Ladona</taxon>
    </lineage>
</organism>
<dbReference type="OrthoDB" id="8123139at2759"/>